<proteinExistence type="predicted"/>
<dbReference type="OrthoDB" id="4127862at2759"/>
<reference evidence="2 3" key="1">
    <citation type="submission" date="2015-01" db="EMBL/GenBank/DDBJ databases">
        <title>The Genome Sequence of Ochroconis gallopava CBS43764.</title>
        <authorList>
            <consortium name="The Broad Institute Genomics Platform"/>
            <person name="Cuomo C."/>
            <person name="de Hoog S."/>
            <person name="Gorbushina A."/>
            <person name="Stielow B."/>
            <person name="Teixiera M."/>
            <person name="Abouelleil A."/>
            <person name="Chapman S.B."/>
            <person name="Priest M."/>
            <person name="Young S.K."/>
            <person name="Wortman J."/>
            <person name="Nusbaum C."/>
            <person name="Birren B."/>
        </authorList>
    </citation>
    <scope>NUCLEOTIDE SEQUENCE [LARGE SCALE GENOMIC DNA]</scope>
    <source>
        <strain evidence="2 3">CBS 43764</strain>
    </source>
</reference>
<dbReference type="VEuPathDB" id="FungiDB:PV09_00959"/>
<dbReference type="HOGENOM" id="CLU_1235869_0_0_1"/>
<feature type="compositionally biased region" description="Basic and acidic residues" evidence="1">
    <location>
        <begin position="96"/>
        <end position="108"/>
    </location>
</feature>
<evidence type="ECO:0000313" key="2">
    <source>
        <dbReference type="EMBL" id="KIW08013.1"/>
    </source>
</evidence>
<dbReference type="GeneID" id="27308932"/>
<dbReference type="AlphaFoldDB" id="A0A0D2AMU8"/>
<organism evidence="2 3">
    <name type="scientific">Verruconis gallopava</name>
    <dbReference type="NCBI Taxonomy" id="253628"/>
    <lineage>
        <taxon>Eukaryota</taxon>
        <taxon>Fungi</taxon>
        <taxon>Dikarya</taxon>
        <taxon>Ascomycota</taxon>
        <taxon>Pezizomycotina</taxon>
        <taxon>Dothideomycetes</taxon>
        <taxon>Pleosporomycetidae</taxon>
        <taxon>Venturiales</taxon>
        <taxon>Sympoventuriaceae</taxon>
        <taxon>Verruconis</taxon>
    </lineage>
</organism>
<feature type="region of interest" description="Disordered" evidence="1">
    <location>
        <begin position="71"/>
        <end position="108"/>
    </location>
</feature>
<keyword evidence="3" id="KW-1185">Reference proteome</keyword>
<name>A0A0D2AMU8_9PEZI</name>
<accession>A0A0D2AMU8</accession>
<dbReference type="RefSeq" id="XP_016217882.1">
    <property type="nucleotide sequence ID" value="XM_016353787.1"/>
</dbReference>
<gene>
    <name evidence="2" type="ORF">PV09_00959</name>
</gene>
<sequence>MTYATKDDSFDADMFHLSSKTKSAHYPPNGDLLSSGEKKSKLFWKRHEQEREELQRALRFQESKMLKQERRFDQELKKERQRAERLKEELDEQIATEERQKQEDEENRRFQIEMEKQRERELELKRMGTSPTALLHLRELVRSRYELDMEIWRMRDTRRANRKVLEEKMHRADVLLREIQATVSSWKMDREVWEEDELDMAKEIQSRLMEDGKRNWALNPPWKT</sequence>
<feature type="compositionally biased region" description="Basic and acidic residues" evidence="1">
    <location>
        <begin position="71"/>
        <end position="88"/>
    </location>
</feature>
<dbReference type="Proteomes" id="UP000053259">
    <property type="component" value="Unassembled WGS sequence"/>
</dbReference>
<protein>
    <submittedName>
        <fullName evidence="2">Uncharacterized protein</fullName>
    </submittedName>
</protein>
<evidence type="ECO:0000256" key="1">
    <source>
        <dbReference type="SAM" id="MobiDB-lite"/>
    </source>
</evidence>
<dbReference type="EMBL" id="KN847531">
    <property type="protein sequence ID" value="KIW08013.1"/>
    <property type="molecule type" value="Genomic_DNA"/>
</dbReference>
<dbReference type="InParanoid" id="A0A0D2AMU8"/>
<dbReference type="STRING" id="253628.A0A0D2AMU8"/>
<evidence type="ECO:0000313" key="3">
    <source>
        <dbReference type="Proteomes" id="UP000053259"/>
    </source>
</evidence>